<accession>A0A815E7X5</accession>
<dbReference type="PANTHER" id="PTHR24228">
    <property type="entry name" value="B2 BRADYKININ RECEPTOR/ANGIOTENSIN II RECEPTOR"/>
    <property type="match status" value="1"/>
</dbReference>
<evidence type="ECO:0000313" key="13">
    <source>
        <dbReference type="EMBL" id="CAF4016047.1"/>
    </source>
</evidence>
<evidence type="ECO:0000256" key="7">
    <source>
        <dbReference type="ARBA" id="ARBA00023170"/>
    </source>
</evidence>
<protein>
    <recommendedName>
        <fullName evidence="10">G-protein coupled receptors family 1 profile domain-containing protein</fullName>
    </recommendedName>
</protein>
<dbReference type="Proteomes" id="UP000681722">
    <property type="component" value="Unassembled WGS sequence"/>
</dbReference>
<dbReference type="Pfam" id="PF00001">
    <property type="entry name" value="7tm_1"/>
    <property type="match status" value="1"/>
</dbReference>
<dbReference type="PANTHER" id="PTHR24228:SF59">
    <property type="entry name" value="NEUROPEPTIDE RECEPTOR 15"/>
    <property type="match status" value="1"/>
</dbReference>
<feature type="transmembrane region" description="Helical" evidence="9">
    <location>
        <begin position="171"/>
        <end position="193"/>
    </location>
</feature>
<dbReference type="OrthoDB" id="9991455at2759"/>
<dbReference type="CDD" id="cd00637">
    <property type="entry name" value="7tm_classA_rhodopsin-like"/>
    <property type="match status" value="1"/>
</dbReference>
<evidence type="ECO:0000256" key="9">
    <source>
        <dbReference type="SAM" id="Phobius"/>
    </source>
</evidence>
<keyword evidence="6 9" id="KW-0472">Membrane</keyword>
<evidence type="ECO:0000313" key="11">
    <source>
        <dbReference type="EMBL" id="CAF1206781.1"/>
    </source>
</evidence>
<dbReference type="Gene3D" id="1.20.1070.10">
    <property type="entry name" value="Rhodopsin 7-helix transmembrane proteins"/>
    <property type="match status" value="1"/>
</dbReference>
<keyword evidence="5" id="KW-0297">G-protein coupled receptor</keyword>
<dbReference type="GO" id="GO:0004930">
    <property type="term" value="F:G protein-coupled receptor activity"/>
    <property type="evidence" value="ECO:0007669"/>
    <property type="project" value="UniProtKB-KW"/>
</dbReference>
<keyword evidence="4 9" id="KW-1133">Transmembrane helix</keyword>
<name>A0A815E7X5_9BILA</name>
<evidence type="ECO:0000256" key="3">
    <source>
        <dbReference type="ARBA" id="ARBA00022692"/>
    </source>
</evidence>
<dbReference type="InterPro" id="IPR017452">
    <property type="entry name" value="GPCR_Rhodpsn_7TM"/>
</dbReference>
<keyword evidence="7" id="KW-0675">Receptor</keyword>
<keyword evidence="15" id="KW-1185">Reference proteome</keyword>
<feature type="transmembrane region" description="Helical" evidence="9">
    <location>
        <begin position="55"/>
        <end position="80"/>
    </location>
</feature>
<gene>
    <name evidence="12" type="ORF">GPM918_LOCUS29008</name>
    <name evidence="11" type="ORF">OVA965_LOCUS24252</name>
    <name evidence="14" type="ORF">SRO942_LOCUS29554</name>
    <name evidence="13" type="ORF">TMI583_LOCUS24971</name>
</gene>
<keyword evidence="3 9" id="KW-0812">Transmembrane</keyword>
<organism evidence="12 15">
    <name type="scientific">Didymodactylos carnosus</name>
    <dbReference type="NCBI Taxonomy" id="1234261"/>
    <lineage>
        <taxon>Eukaryota</taxon>
        <taxon>Metazoa</taxon>
        <taxon>Spiralia</taxon>
        <taxon>Gnathifera</taxon>
        <taxon>Rotifera</taxon>
        <taxon>Eurotatoria</taxon>
        <taxon>Bdelloidea</taxon>
        <taxon>Philodinida</taxon>
        <taxon>Philodinidae</taxon>
        <taxon>Didymodactylos</taxon>
    </lineage>
</organism>
<comment type="subcellular location">
    <subcellularLocation>
        <location evidence="1">Cell membrane</location>
        <topology evidence="1">Multi-pass membrane protein</topology>
    </subcellularLocation>
</comment>
<feature type="domain" description="G-protein coupled receptors family 1 profile" evidence="10">
    <location>
        <begin position="74"/>
        <end position="329"/>
    </location>
</feature>
<dbReference type="Proteomes" id="UP000682733">
    <property type="component" value="Unassembled WGS sequence"/>
</dbReference>
<dbReference type="AlphaFoldDB" id="A0A815E7X5"/>
<dbReference type="EMBL" id="CAJNOK010014531">
    <property type="protein sequence ID" value="CAF1206781.1"/>
    <property type="molecule type" value="Genomic_DNA"/>
</dbReference>
<sequence length="354" mass="40218">MEILKCIGYSGVSDGKLDTFEKLFFAHRSIDYFLGMKYAGIGILDKMSPSFSGSAFAVFTSVAQNIGTALILLGSIVYIITICSNRKFYTNLNAVTVNVSIASIIYGVYWTSYFILTFVWSDYSQICVLTNYFEVVVHTQVLYAYVMVSFNRVFFIVYYRQQFFKSLRWILLCIGLQWIGGFLIPLPNIFISWMECLGIVDNGFIRLYTLVTILIIPMIILCFANGVIFWFAKHSHQRVLPSKATQIQTTNTASTVVENENVGSTNGAISRRDIRLLKNILLMLIVFIVGWAPVYFTLTFGNVQQLGSEVVPILALLPTFSLACNTFLLFRCNNPLKIHLRQIIKKTFTRVRPN</sequence>
<dbReference type="EMBL" id="CAJOBC010042648">
    <property type="protein sequence ID" value="CAF4149146.1"/>
    <property type="molecule type" value="Genomic_DNA"/>
</dbReference>
<dbReference type="PROSITE" id="PS50262">
    <property type="entry name" value="G_PROTEIN_RECEP_F1_2"/>
    <property type="match status" value="1"/>
</dbReference>
<feature type="transmembrane region" description="Helical" evidence="9">
    <location>
        <begin position="140"/>
        <end position="159"/>
    </location>
</feature>
<evidence type="ECO:0000256" key="2">
    <source>
        <dbReference type="ARBA" id="ARBA00022475"/>
    </source>
</evidence>
<dbReference type="EMBL" id="CAJOBA010036063">
    <property type="protein sequence ID" value="CAF4016047.1"/>
    <property type="molecule type" value="Genomic_DNA"/>
</dbReference>
<feature type="transmembrane region" description="Helical" evidence="9">
    <location>
        <begin position="280"/>
        <end position="298"/>
    </location>
</feature>
<evidence type="ECO:0000259" key="10">
    <source>
        <dbReference type="PROSITE" id="PS50262"/>
    </source>
</evidence>
<evidence type="ECO:0000256" key="8">
    <source>
        <dbReference type="ARBA" id="ARBA00023224"/>
    </source>
</evidence>
<dbReference type="SUPFAM" id="SSF81321">
    <property type="entry name" value="Family A G protein-coupled receptor-like"/>
    <property type="match status" value="1"/>
</dbReference>
<evidence type="ECO:0000313" key="14">
    <source>
        <dbReference type="EMBL" id="CAF4149146.1"/>
    </source>
</evidence>
<dbReference type="GO" id="GO:0005886">
    <property type="term" value="C:plasma membrane"/>
    <property type="evidence" value="ECO:0007669"/>
    <property type="project" value="UniProtKB-SubCell"/>
</dbReference>
<feature type="transmembrane region" description="Helical" evidence="9">
    <location>
        <begin position="205"/>
        <end position="232"/>
    </location>
</feature>
<feature type="transmembrane region" description="Helical" evidence="9">
    <location>
        <begin position="92"/>
        <end position="120"/>
    </location>
</feature>
<evidence type="ECO:0000256" key="5">
    <source>
        <dbReference type="ARBA" id="ARBA00023040"/>
    </source>
</evidence>
<comment type="caution">
    <text evidence="12">The sequence shown here is derived from an EMBL/GenBank/DDBJ whole genome shotgun (WGS) entry which is preliminary data.</text>
</comment>
<evidence type="ECO:0000313" key="12">
    <source>
        <dbReference type="EMBL" id="CAF1311332.1"/>
    </source>
</evidence>
<dbReference type="EMBL" id="CAJNOQ010012949">
    <property type="protein sequence ID" value="CAF1311332.1"/>
    <property type="molecule type" value="Genomic_DNA"/>
</dbReference>
<dbReference type="Proteomes" id="UP000663829">
    <property type="component" value="Unassembled WGS sequence"/>
</dbReference>
<feature type="transmembrane region" description="Helical" evidence="9">
    <location>
        <begin position="310"/>
        <end position="330"/>
    </location>
</feature>
<proteinExistence type="predicted"/>
<evidence type="ECO:0000256" key="6">
    <source>
        <dbReference type="ARBA" id="ARBA00023136"/>
    </source>
</evidence>
<dbReference type="InterPro" id="IPR000276">
    <property type="entry name" value="GPCR_Rhodpsn"/>
</dbReference>
<evidence type="ECO:0000313" key="15">
    <source>
        <dbReference type="Proteomes" id="UP000663829"/>
    </source>
</evidence>
<keyword evidence="8" id="KW-0807">Transducer</keyword>
<evidence type="ECO:0000256" key="4">
    <source>
        <dbReference type="ARBA" id="ARBA00022989"/>
    </source>
</evidence>
<evidence type="ECO:0000256" key="1">
    <source>
        <dbReference type="ARBA" id="ARBA00004651"/>
    </source>
</evidence>
<dbReference type="Proteomes" id="UP000677228">
    <property type="component" value="Unassembled WGS sequence"/>
</dbReference>
<keyword evidence="2" id="KW-1003">Cell membrane</keyword>
<reference evidence="12" key="1">
    <citation type="submission" date="2021-02" db="EMBL/GenBank/DDBJ databases">
        <authorList>
            <person name="Nowell W R."/>
        </authorList>
    </citation>
    <scope>NUCLEOTIDE SEQUENCE</scope>
</reference>